<dbReference type="GO" id="GO:0003677">
    <property type="term" value="F:DNA binding"/>
    <property type="evidence" value="ECO:0007669"/>
    <property type="project" value="InterPro"/>
</dbReference>
<proteinExistence type="inferred from homology"/>
<dbReference type="PANTHER" id="PTHR33215:SF12">
    <property type="entry name" value="TRANSPOSASE INSN FOR INSERTION SEQUENCE ELEMENT IS911A-RELATED"/>
    <property type="match status" value="1"/>
</dbReference>
<reference evidence="3" key="1">
    <citation type="submission" date="2017-01" db="EMBL/GenBank/DDBJ databases">
        <title>Plasmid composition in Aeromonas salmonicida subsp. salmonicida 01-B526 unravels unsuspected type three secretion system loss patterns.</title>
        <authorList>
            <person name="Tanaka K.H."/>
            <person name="Vincent A.T."/>
            <person name="Emond-Rheault J.-G."/>
            <person name="Adamczuk M."/>
            <person name="Frenette M."/>
            <person name="Charette S.J."/>
        </authorList>
    </citation>
    <scope>NUCLEOTIDE SEQUENCE</scope>
    <source>
        <strain evidence="3">01-B526</strain>
        <plasmid evidence="3">pAsa9</plasmid>
    </source>
</reference>
<feature type="coiled-coil region" evidence="2">
    <location>
        <begin position="63"/>
        <end position="90"/>
    </location>
</feature>
<dbReference type="Gene3D" id="1.10.10.60">
    <property type="entry name" value="Homeodomain-like"/>
    <property type="match status" value="1"/>
</dbReference>
<dbReference type="EMBL" id="KY555070">
    <property type="protein sequence ID" value="ASD49442.1"/>
    <property type="molecule type" value="Genomic_DNA"/>
</dbReference>
<dbReference type="PANTHER" id="PTHR33215">
    <property type="entry name" value="PROTEIN DISTAL ANTENNA"/>
    <property type="match status" value="1"/>
</dbReference>
<dbReference type="Pfam" id="PF01527">
    <property type="entry name" value="HTH_Tnp_1"/>
    <property type="match status" value="1"/>
</dbReference>
<dbReference type="InterPro" id="IPR009057">
    <property type="entry name" value="Homeodomain-like_sf"/>
</dbReference>
<dbReference type="InterPro" id="IPR051839">
    <property type="entry name" value="RD_transcriptional_regulator"/>
</dbReference>
<evidence type="ECO:0000256" key="2">
    <source>
        <dbReference type="SAM" id="Coils"/>
    </source>
</evidence>
<name>A0A1Z3MNS6_AERSS</name>
<keyword evidence="3" id="KW-0614">Plasmid</keyword>
<protein>
    <submittedName>
        <fullName evidence="3">Transposase</fullName>
    </submittedName>
</protein>
<dbReference type="SUPFAM" id="SSF46689">
    <property type="entry name" value="Homeodomain-like"/>
    <property type="match status" value="1"/>
</dbReference>
<keyword evidence="2" id="KW-0175">Coiled coil</keyword>
<comment type="similarity">
    <text evidence="1">Belongs to the transposase 8 family.</text>
</comment>
<evidence type="ECO:0000313" key="3">
    <source>
        <dbReference type="EMBL" id="ASD49442.1"/>
    </source>
</evidence>
<dbReference type="InterPro" id="IPR002514">
    <property type="entry name" value="Transposase_8"/>
</dbReference>
<dbReference type="AlphaFoldDB" id="A0A1Z3MNS6"/>
<geneLocation type="plasmid" evidence="3">
    <name>pAsa9</name>
</geneLocation>
<evidence type="ECO:0000256" key="1">
    <source>
        <dbReference type="ARBA" id="ARBA00009964"/>
    </source>
</evidence>
<organism evidence="3">
    <name type="scientific">Aeromonas salmonicida subsp. salmonicida</name>
    <dbReference type="NCBI Taxonomy" id="29491"/>
    <lineage>
        <taxon>Bacteria</taxon>
        <taxon>Pseudomonadati</taxon>
        <taxon>Pseudomonadota</taxon>
        <taxon>Gammaproteobacteria</taxon>
        <taxon>Aeromonadales</taxon>
        <taxon>Aeromonadaceae</taxon>
        <taxon>Aeromonas</taxon>
    </lineage>
</organism>
<sequence length="98" mass="11334">MTQSKRRTFTPQFKLECAQLVLDQGYAIRAACEAMGVSKSAMELWVRQLRSERAGNSPKATPLTPEQLRIRELEKRLRRLEEENTILKNVWSAPYLQA</sequence>
<accession>A0A1Z3MNS6</accession>
<dbReference type="GO" id="GO:0004803">
    <property type="term" value="F:transposase activity"/>
    <property type="evidence" value="ECO:0007669"/>
    <property type="project" value="InterPro"/>
</dbReference>
<dbReference type="GO" id="GO:0006313">
    <property type="term" value="P:DNA transposition"/>
    <property type="evidence" value="ECO:0007669"/>
    <property type="project" value="InterPro"/>
</dbReference>